<proteinExistence type="predicted"/>
<keyword evidence="2" id="KW-1185">Reference proteome</keyword>
<dbReference type="InParanoid" id="D8UCE9"/>
<dbReference type="Proteomes" id="UP000001058">
    <property type="component" value="Unassembled WGS sequence"/>
</dbReference>
<sequence>MENVREAKRAKPGPKPSAVLDYFEEVGDYSSSSKRYARKCKFRCPGLQASAPAASPRRPWLLALAPAEPPRCPGLQASAPAACPRRPWLLALAPVPGAAVFDTSGISQADSGTSCYPLTSEVTGFGDGAVHGGFTQAAAYIPVNGPSPPPVTEEDADPDWNPLDLEEYLNTIYMEEEQQRAPLMGEASMMGMPVIEAENRASMSTVEALLRTTFPWFDWTKQPLELNPGQKAMSFTVGE</sequence>
<dbReference type="EMBL" id="GL378380">
    <property type="protein sequence ID" value="EFJ42685.1"/>
    <property type="molecule type" value="Genomic_DNA"/>
</dbReference>
<dbReference type="KEGG" id="vcn:VOLCADRAFT_97305"/>
<name>D8UCE9_VOLCA</name>
<dbReference type="GeneID" id="9619163"/>
<dbReference type="eggNOG" id="ENOG502QPZ7">
    <property type="taxonomic scope" value="Eukaryota"/>
</dbReference>
<gene>
    <name evidence="1" type="ORF">VOLCADRAFT_97305</name>
</gene>
<dbReference type="RefSeq" id="XP_002956336.1">
    <property type="nucleotide sequence ID" value="XM_002956290.1"/>
</dbReference>
<accession>D8UCE9</accession>
<evidence type="ECO:0000313" key="2">
    <source>
        <dbReference type="Proteomes" id="UP000001058"/>
    </source>
</evidence>
<evidence type="ECO:0000313" key="1">
    <source>
        <dbReference type="EMBL" id="EFJ42685.1"/>
    </source>
</evidence>
<dbReference type="AlphaFoldDB" id="D8UCE9"/>
<organism evidence="2">
    <name type="scientific">Volvox carteri f. nagariensis</name>
    <dbReference type="NCBI Taxonomy" id="3068"/>
    <lineage>
        <taxon>Eukaryota</taxon>
        <taxon>Viridiplantae</taxon>
        <taxon>Chlorophyta</taxon>
        <taxon>core chlorophytes</taxon>
        <taxon>Chlorophyceae</taxon>
        <taxon>CS clade</taxon>
        <taxon>Chlamydomonadales</taxon>
        <taxon>Volvocaceae</taxon>
        <taxon>Volvox</taxon>
    </lineage>
</organism>
<protein>
    <submittedName>
        <fullName evidence="1">Uncharacterized protein</fullName>
    </submittedName>
</protein>
<reference evidence="1 2" key="1">
    <citation type="journal article" date="2010" name="Science">
        <title>Genomic analysis of organismal complexity in the multicellular green alga Volvox carteri.</title>
        <authorList>
            <person name="Prochnik S.E."/>
            <person name="Umen J."/>
            <person name="Nedelcu A.M."/>
            <person name="Hallmann A."/>
            <person name="Miller S.M."/>
            <person name="Nishii I."/>
            <person name="Ferris P."/>
            <person name="Kuo A."/>
            <person name="Mitros T."/>
            <person name="Fritz-Laylin L.K."/>
            <person name="Hellsten U."/>
            <person name="Chapman J."/>
            <person name="Simakov O."/>
            <person name="Rensing S.A."/>
            <person name="Terry A."/>
            <person name="Pangilinan J."/>
            <person name="Kapitonov V."/>
            <person name="Jurka J."/>
            <person name="Salamov A."/>
            <person name="Shapiro H."/>
            <person name="Schmutz J."/>
            <person name="Grimwood J."/>
            <person name="Lindquist E."/>
            <person name="Lucas S."/>
            <person name="Grigoriev I.V."/>
            <person name="Schmitt R."/>
            <person name="Kirk D."/>
            <person name="Rokhsar D.S."/>
        </authorList>
    </citation>
    <scope>NUCLEOTIDE SEQUENCE [LARGE SCALE GENOMIC DNA]</scope>
    <source>
        <strain evidence="2">f. Nagariensis / Eve</strain>
    </source>
</reference>